<evidence type="ECO:0000256" key="3">
    <source>
        <dbReference type="ARBA" id="ARBA00022989"/>
    </source>
</evidence>
<feature type="region of interest" description="Disordered" evidence="5">
    <location>
        <begin position="58"/>
        <end position="96"/>
    </location>
</feature>
<dbReference type="STRING" id="857967.G0QNX9"/>
<reference evidence="8 9" key="1">
    <citation type="submission" date="2011-07" db="EMBL/GenBank/DDBJ databases">
        <authorList>
            <person name="Coyne R."/>
            <person name="Brami D."/>
            <person name="Johnson J."/>
            <person name="Hostetler J."/>
            <person name="Hannick L."/>
            <person name="Clark T."/>
            <person name="Cassidy-Hanley D."/>
            <person name="Inman J."/>
        </authorList>
    </citation>
    <scope>NUCLEOTIDE SEQUENCE [LARGE SCALE GENOMIC DNA]</scope>
    <source>
        <strain evidence="8 9">G5</strain>
    </source>
</reference>
<evidence type="ECO:0000256" key="1">
    <source>
        <dbReference type="ARBA" id="ARBA00004141"/>
    </source>
</evidence>
<dbReference type="GO" id="GO:0006816">
    <property type="term" value="P:calcium ion transport"/>
    <property type="evidence" value="ECO:0007669"/>
    <property type="project" value="InterPro"/>
</dbReference>
<evidence type="ECO:0000256" key="5">
    <source>
        <dbReference type="SAM" id="MobiDB-lite"/>
    </source>
</evidence>
<feature type="compositionally biased region" description="Basic and acidic residues" evidence="5">
    <location>
        <begin position="85"/>
        <end position="94"/>
    </location>
</feature>
<feature type="transmembrane region" description="Helical" evidence="6">
    <location>
        <begin position="342"/>
        <end position="364"/>
    </location>
</feature>
<dbReference type="Pfam" id="PF00520">
    <property type="entry name" value="Ion_trans"/>
    <property type="match status" value="1"/>
</dbReference>
<dbReference type="eggNOG" id="KOG3533">
    <property type="taxonomic scope" value="Eukaryota"/>
</dbReference>
<dbReference type="AlphaFoldDB" id="G0QNX9"/>
<keyword evidence="3 6" id="KW-1133">Transmembrane helix</keyword>
<dbReference type="PANTHER" id="PTHR45816:SF4">
    <property type="entry name" value="RYR_IP3R HOMOLOGY ASSOCIATED DOMAIN-CONTAINING PROTEIN"/>
    <property type="match status" value="1"/>
</dbReference>
<gene>
    <name evidence="8" type="ORF">IMG5_062440</name>
</gene>
<evidence type="ECO:0000313" key="9">
    <source>
        <dbReference type="Proteomes" id="UP000008983"/>
    </source>
</evidence>
<keyword evidence="9" id="KW-1185">Reference proteome</keyword>
<dbReference type="RefSeq" id="XP_004037052.1">
    <property type="nucleotide sequence ID" value="XM_004037004.1"/>
</dbReference>
<proteinExistence type="predicted"/>
<feature type="transmembrane region" description="Helical" evidence="6">
    <location>
        <begin position="558"/>
        <end position="581"/>
    </location>
</feature>
<evidence type="ECO:0000259" key="7">
    <source>
        <dbReference type="Pfam" id="PF00520"/>
    </source>
</evidence>
<dbReference type="OrthoDB" id="295684at2759"/>
<evidence type="ECO:0000313" key="8">
    <source>
        <dbReference type="EMBL" id="EGR33066.1"/>
    </source>
</evidence>
<dbReference type="GO" id="GO:0016020">
    <property type="term" value="C:membrane"/>
    <property type="evidence" value="ECO:0007669"/>
    <property type="project" value="UniProtKB-SubCell"/>
</dbReference>
<keyword evidence="4 6" id="KW-0472">Membrane</keyword>
<protein>
    <recommendedName>
        <fullName evidence="7">Ion transport domain-containing protein</fullName>
    </recommendedName>
</protein>
<dbReference type="PANTHER" id="PTHR45816">
    <property type="entry name" value="MIR DOMAIN-CONTAINING PROTEIN"/>
    <property type="match status" value="1"/>
</dbReference>
<dbReference type="Gene3D" id="1.10.287.70">
    <property type="match status" value="1"/>
</dbReference>
<evidence type="ECO:0000256" key="2">
    <source>
        <dbReference type="ARBA" id="ARBA00022692"/>
    </source>
</evidence>
<feature type="domain" description="Ion transport" evidence="7">
    <location>
        <begin position="307"/>
        <end position="591"/>
    </location>
</feature>
<feature type="transmembrane region" description="Helical" evidence="6">
    <location>
        <begin position="436"/>
        <end position="459"/>
    </location>
</feature>
<feature type="compositionally biased region" description="Basic and acidic residues" evidence="5">
    <location>
        <begin position="65"/>
        <end position="77"/>
    </location>
</feature>
<feature type="transmembrane region" description="Helical" evidence="6">
    <location>
        <begin position="480"/>
        <end position="504"/>
    </location>
</feature>
<dbReference type="InParanoid" id="G0QNX9"/>
<evidence type="ECO:0000256" key="6">
    <source>
        <dbReference type="SAM" id="Phobius"/>
    </source>
</evidence>
<dbReference type="Proteomes" id="UP000008983">
    <property type="component" value="Unassembled WGS sequence"/>
</dbReference>
<organism evidence="8 9">
    <name type="scientific">Ichthyophthirius multifiliis</name>
    <name type="common">White spot disease agent</name>
    <name type="synonym">Ich</name>
    <dbReference type="NCBI Taxonomy" id="5932"/>
    <lineage>
        <taxon>Eukaryota</taxon>
        <taxon>Sar</taxon>
        <taxon>Alveolata</taxon>
        <taxon>Ciliophora</taxon>
        <taxon>Intramacronucleata</taxon>
        <taxon>Oligohymenophorea</taxon>
        <taxon>Hymenostomatida</taxon>
        <taxon>Ophryoglenina</taxon>
        <taxon>Ichthyophthirius</taxon>
    </lineage>
</organism>
<evidence type="ECO:0000256" key="4">
    <source>
        <dbReference type="ARBA" id="ARBA00023136"/>
    </source>
</evidence>
<sequence length="689" mass="82478">MQCFETIRDFCSGDKQNQRTTCQNRALFAQINEKIILSDIDYFPEEKEKLYLFLPDNEEDEVNDEEKNHQQYKKEDDIQYNQVPESRKNQDQQFKKQKNSNILHILKNINNYEAQKKRNAFKEKQQIETQNNQKNFKKSSFFNISQILKQVFGFFFLLYILFYKIYIYIYIIYLDVIGVYKKNYFYKTDEFYKFYNRFTGKIEVLQQNEELTNVYFKKPFSCLFMTPNIQEHLVIKIKTNQKFQFILFLLKKKKIFKADRDNDQDRVKYLLINSKFYYSQMNRKQEITKNYPLISILANNWRFFKDLSYILVILITIITMVKQQHQEENDQANLVWDNSINLLFSISQLIISFIVVVCCAIERYPISIHLFVQSQNFQNIQNIRQISGFQKKNILNYYSRFMNIFQRQLTPENAKNNYLVRFILISLDFENIYNCIYFLLTVFAVTLSEHAMIYGFLLLDIIKKSEDLQNVISSITTNAYNLLQFAFLGVIIIYTYAILGFTYFSEYFDQEKGADASIFMFTITSTIKEGLRNGGGIADSLKFVDTKNDPKNLLWPRYFYDLTFFVIINMLFIQIIFGIILDTFGSLRNERQNLLSLINEICFICGQTRAHIDAYNKKGWHHHICCEHNIYNMLYYIIYVSNKNNNECDGLESYIKEQIQENNINFIPIQRSIQEELQKNLQKQNDKQD</sequence>
<dbReference type="GeneID" id="14909240"/>
<dbReference type="GO" id="GO:0005216">
    <property type="term" value="F:monoatomic ion channel activity"/>
    <property type="evidence" value="ECO:0007669"/>
    <property type="project" value="InterPro"/>
</dbReference>
<dbReference type="EMBL" id="GL983514">
    <property type="protein sequence ID" value="EGR33066.1"/>
    <property type="molecule type" value="Genomic_DNA"/>
</dbReference>
<dbReference type="InterPro" id="IPR015925">
    <property type="entry name" value="Ryanodine_IP3_receptor"/>
</dbReference>
<dbReference type="InterPro" id="IPR005821">
    <property type="entry name" value="Ion_trans_dom"/>
</dbReference>
<name>G0QNX9_ICHMU</name>
<accession>G0QNX9</accession>
<feature type="transmembrane region" description="Helical" evidence="6">
    <location>
        <begin position="151"/>
        <end position="173"/>
    </location>
</feature>
<keyword evidence="2 6" id="KW-0812">Transmembrane</keyword>
<comment type="subcellular location">
    <subcellularLocation>
        <location evidence="1">Membrane</location>
        <topology evidence="1">Multi-pass membrane protein</topology>
    </subcellularLocation>
</comment>